<dbReference type="Gene3D" id="1.10.10.1450">
    <property type="match status" value="1"/>
</dbReference>
<dbReference type="Gene3D" id="3.30.420.10">
    <property type="entry name" value="Ribonuclease H-like superfamily/Ribonuclease H"/>
    <property type="match status" value="1"/>
</dbReference>
<gene>
    <name evidence="2" type="ORF">LAZ67_X002588</name>
</gene>
<evidence type="ECO:0000313" key="3">
    <source>
        <dbReference type="Proteomes" id="UP001235939"/>
    </source>
</evidence>
<keyword evidence="1" id="KW-0812">Transmembrane</keyword>
<dbReference type="EMBL" id="CP092886">
    <property type="protein sequence ID" value="UYV84547.1"/>
    <property type="molecule type" value="Genomic_DNA"/>
</dbReference>
<accession>A0ABY6LVY8</accession>
<keyword evidence="3" id="KW-1185">Reference proteome</keyword>
<dbReference type="Proteomes" id="UP001235939">
    <property type="component" value="Chromosome X"/>
</dbReference>
<dbReference type="InterPro" id="IPR036397">
    <property type="entry name" value="RNaseH_sf"/>
</dbReference>
<evidence type="ECO:0000313" key="2">
    <source>
        <dbReference type="EMBL" id="UYV84547.1"/>
    </source>
</evidence>
<feature type="transmembrane region" description="Helical" evidence="1">
    <location>
        <begin position="48"/>
        <end position="70"/>
    </location>
</feature>
<dbReference type="PANTHER" id="PTHR46060:SF1">
    <property type="entry name" value="MARINER MOS1 TRANSPOSASE-LIKE PROTEIN"/>
    <property type="match status" value="1"/>
</dbReference>
<evidence type="ECO:0000256" key="1">
    <source>
        <dbReference type="SAM" id="Phobius"/>
    </source>
</evidence>
<evidence type="ECO:0008006" key="4">
    <source>
        <dbReference type="Google" id="ProtNLM"/>
    </source>
</evidence>
<protein>
    <recommendedName>
        <fullName evidence="4">Mos1 transposase HTH domain-containing protein</fullName>
    </recommendedName>
</protein>
<keyword evidence="1" id="KW-0472">Membrane</keyword>
<keyword evidence="1" id="KW-1133">Transmembrane helix</keyword>
<organism evidence="2 3">
    <name type="scientific">Cordylochernes scorpioides</name>
    <dbReference type="NCBI Taxonomy" id="51811"/>
    <lineage>
        <taxon>Eukaryota</taxon>
        <taxon>Metazoa</taxon>
        <taxon>Ecdysozoa</taxon>
        <taxon>Arthropoda</taxon>
        <taxon>Chelicerata</taxon>
        <taxon>Arachnida</taxon>
        <taxon>Pseudoscorpiones</taxon>
        <taxon>Cheliferoidea</taxon>
        <taxon>Chernetidae</taxon>
        <taxon>Cordylochernes</taxon>
    </lineage>
</organism>
<proteinExistence type="predicted"/>
<dbReference type="PANTHER" id="PTHR46060">
    <property type="entry name" value="MARINER MOS1 TRANSPOSASE-LIKE PROTEIN"/>
    <property type="match status" value="1"/>
</dbReference>
<sequence>MDEELMQVSRRTKLRGVLQASCCLKRSDCCLPPTPVYFLEDSRRFYELLSPVLLLLSLTVLQLVVIPNILRIICKFALSLASSELTLEVKMGGNISLPEYLARVVSAMSSLEQRANIKLCVKLKRSFTETLALMSESNEDEKLSRTQVYFWYKCFKDGRKSIADDSSSGRLLTSPTDRNIGQVQILGISYGSCQKIIGEHLNMKKLCGYFVPRILTDQQKESRLSICKHLIETTNNDSDFFRTIITGDETWCFPFDPQTKKKKNNHSNGTHQVLLGRRKFVLTIPKQK</sequence>
<reference evidence="2 3" key="1">
    <citation type="submission" date="2022-03" db="EMBL/GenBank/DDBJ databases">
        <title>A chromosomal length assembly of Cordylochernes scorpioides.</title>
        <authorList>
            <person name="Zeh D."/>
            <person name="Zeh J."/>
        </authorList>
    </citation>
    <scope>NUCLEOTIDE SEQUENCE [LARGE SCALE GENOMIC DNA]</scope>
    <source>
        <strain evidence="2">IN4F17</strain>
        <tissue evidence="2">Whole Body</tissue>
    </source>
</reference>
<name>A0ABY6LVY8_9ARAC</name>
<dbReference type="InterPro" id="IPR052709">
    <property type="entry name" value="Transposase-MT_Hybrid"/>
</dbReference>